<sequence>MTIRLSRRAFTTTFAAAVSASLVAGLPLTALAQAYPSRPISVVVPYAAGGGVDIVTRVVAQDLGTALGQTVVVDNKPGASTNIGMAAVAKAAPDGYTLLTASPTLASNGALFKQLGFDPASDFTPIGKIGYSPLVIVVPANSRFKTLKELIDYSKAHPEELSYGSAGSGSSGHLASALLIQETGAKAIHVPYKGGSPAITDLIGGRLSFMSINPLEVLAHVQAGKLRALAVYGTKPTDALPELPTTASLGWPKLDATVWWGLMGPKGMPKDVVQRLNSDLQKTLARKDVQEKLAARGAIVETGTPEQFAAFNTAEITKWHKVIKDAGIQAD</sequence>
<comment type="caution">
    <text evidence="3">The sequence shown here is derived from an EMBL/GenBank/DDBJ whole genome shotgun (WGS) entry which is preliminary data.</text>
</comment>
<reference evidence="3 4" key="1">
    <citation type="submission" date="2020-07" db="EMBL/GenBank/DDBJ databases">
        <title>Genomic Encyclopedia of Type Strains, Phase IV (KMG-V): Genome sequencing to study the core and pangenomes of soil and plant-associated prokaryotes.</title>
        <authorList>
            <person name="Whitman W."/>
        </authorList>
    </citation>
    <scope>NUCLEOTIDE SEQUENCE [LARGE SCALE GENOMIC DNA]</scope>
    <source>
        <strain evidence="3 4">SAS40</strain>
    </source>
</reference>
<keyword evidence="4" id="KW-1185">Reference proteome</keyword>
<dbReference type="AlphaFoldDB" id="A0A7Y9LLP5"/>
<dbReference type="Proteomes" id="UP000542125">
    <property type="component" value="Unassembled WGS sequence"/>
</dbReference>
<dbReference type="InterPro" id="IPR005064">
    <property type="entry name" value="BUG"/>
</dbReference>
<organism evidence="3 4">
    <name type="scientific">Pigmentiphaga litoralis</name>
    <dbReference type="NCBI Taxonomy" id="516702"/>
    <lineage>
        <taxon>Bacteria</taxon>
        <taxon>Pseudomonadati</taxon>
        <taxon>Pseudomonadota</taxon>
        <taxon>Betaproteobacteria</taxon>
        <taxon>Burkholderiales</taxon>
        <taxon>Alcaligenaceae</taxon>
        <taxon>Pigmentiphaga</taxon>
    </lineage>
</organism>
<dbReference type="Pfam" id="PF03401">
    <property type="entry name" value="TctC"/>
    <property type="match status" value="1"/>
</dbReference>
<dbReference type="Gene3D" id="3.40.190.150">
    <property type="entry name" value="Bordetella uptake gene, domain 1"/>
    <property type="match status" value="1"/>
</dbReference>
<dbReference type="PANTHER" id="PTHR42928">
    <property type="entry name" value="TRICARBOXYLATE-BINDING PROTEIN"/>
    <property type="match status" value="1"/>
</dbReference>
<proteinExistence type="inferred from homology"/>
<accession>A0A7Y9LLP5</accession>
<evidence type="ECO:0000313" key="4">
    <source>
        <dbReference type="Proteomes" id="UP000542125"/>
    </source>
</evidence>
<keyword evidence="3" id="KW-0675">Receptor</keyword>
<dbReference type="PROSITE" id="PS51318">
    <property type="entry name" value="TAT"/>
    <property type="match status" value="1"/>
</dbReference>
<evidence type="ECO:0000313" key="3">
    <source>
        <dbReference type="EMBL" id="NYE81435.1"/>
    </source>
</evidence>
<gene>
    <name evidence="3" type="ORF">FHW18_000706</name>
</gene>
<dbReference type="PANTHER" id="PTHR42928:SF5">
    <property type="entry name" value="BLR1237 PROTEIN"/>
    <property type="match status" value="1"/>
</dbReference>
<dbReference type="Gene3D" id="3.40.190.10">
    <property type="entry name" value="Periplasmic binding protein-like II"/>
    <property type="match status" value="1"/>
</dbReference>
<dbReference type="CDD" id="cd13578">
    <property type="entry name" value="PBP2_Bug27"/>
    <property type="match status" value="1"/>
</dbReference>
<dbReference type="InterPro" id="IPR042100">
    <property type="entry name" value="Bug_dom1"/>
</dbReference>
<evidence type="ECO:0000256" key="2">
    <source>
        <dbReference type="SAM" id="SignalP"/>
    </source>
</evidence>
<dbReference type="EMBL" id="JACBYR010000001">
    <property type="protein sequence ID" value="NYE81435.1"/>
    <property type="molecule type" value="Genomic_DNA"/>
</dbReference>
<name>A0A7Y9LLP5_9BURK</name>
<feature type="chain" id="PRO_5031150019" evidence="2">
    <location>
        <begin position="33"/>
        <end position="331"/>
    </location>
</feature>
<feature type="signal peptide" evidence="2">
    <location>
        <begin position="1"/>
        <end position="32"/>
    </location>
</feature>
<dbReference type="RefSeq" id="WP_373563390.1">
    <property type="nucleotide sequence ID" value="NZ_JACBYR010000001.1"/>
</dbReference>
<dbReference type="InterPro" id="IPR006311">
    <property type="entry name" value="TAT_signal"/>
</dbReference>
<comment type="similarity">
    <text evidence="1">Belongs to the UPF0065 (bug) family.</text>
</comment>
<protein>
    <submittedName>
        <fullName evidence="3">Tripartite-type tricarboxylate transporter receptor subunit TctC</fullName>
    </submittedName>
</protein>
<dbReference type="SUPFAM" id="SSF53850">
    <property type="entry name" value="Periplasmic binding protein-like II"/>
    <property type="match status" value="1"/>
</dbReference>
<evidence type="ECO:0000256" key="1">
    <source>
        <dbReference type="ARBA" id="ARBA00006987"/>
    </source>
</evidence>
<keyword evidence="2" id="KW-0732">Signal</keyword>
<dbReference type="PIRSF" id="PIRSF017082">
    <property type="entry name" value="YflP"/>
    <property type="match status" value="1"/>
</dbReference>